<dbReference type="NCBIfam" id="TIGR02464">
    <property type="entry name" value="ribofla_fusion"/>
    <property type="match status" value="1"/>
</dbReference>
<feature type="region of interest" description="Disordered" evidence="1">
    <location>
        <begin position="1"/>
        <end position="47"/>
    </location>
</feature>
<dbReference type="Proteomes" id="UP000800036">
    <property type="component" value="Unassembled WGS sequence"/>
</dbReference>
<dbReference type="AlphaFoldDB" id="A0A6A5VEL9"/>
<dbReference type="SUPFAM" id="SSF143990">
    <property type="entry name" value="YbiA-like"/>
    <property type="match status" value="1"/>
</dbReference>
<name>A0A6A5VEL9_9PLEO</name>
<gene>
    <name evidence="3" type="ORF">BU23DRAFT_530108</name>
</gene>
<dbReference type="InterPro" id="IPR037238">
    <property type="entry name" value="YbiA-like_sf"/>
</dbReference>
<feature type="compositionally biased region" description="Basic residues" evidence="1">
    <location>
        <begin position="28"/>
        <end position="42"/>
    </location>
</feature>
<evidence type="ECO:0000313" key="4">
    <source>
        <dbReference type="Proteomes" id="UP000800036"/>
    </source>
</evidence>
<accession>A0A6A5VEL9</accession>
<evidence type="ECO:0000256" key="1">
    <source>
        <dbReference type="SAM" id="MobiDB-lite"/>
    </source>
</evidence>
<proteinExistence type="predicted"/>
<protein>
    <submittedName>
        <fullName evidence="3">DUF1768-domain-containing protein</fullName>
    </submittedName>
</protein>
<feature type="domain" description="NADAR" evidence="2">
    <location>
        <begin position="56"/>
        <end position="211"/>
    </location>
</feature>
<dbReference type="Pfam" id="PF08719">
    <property type="entry name" value="NADAR"/>
    <property type="match status" value="1"/>
</dbReference>
<sequence>MARTKRNAASTSKSAKESRARTRTAASLKKKGKPKSRAKQQSRKAESASPEIKTLFFWDASDRVTGFLSPWYKAPFEDGEVTYQSVGHYIMAAKARLFNDKKALEKILASVSSDEHRALGNSVKGFKDSIWQEKVLCVASRANEQKFLHGRNAAALRKKLLPFADHELVYASPTDYLFGIGLSAEDAGDPKNIKNRKRWGRNLFGQSLSWCKKQTWNLANPAAAAAANAKFDVSVFDRPGMAIYW</sequence>
<organism evidence="3 4">
    <name type="scientific">Bimuria novae-zelandiae CBS 107.79</name>
    <dbReference type="NCBI Taxonomy" id="1447943"/>
    <lineage>
        <taxon>Eukaryota</taxon>
        <taxon>Fungi</taxon>
        <taxon>Dikarya</taxon>
        <taxon>Ascomycota</taxon>
        <taxon>Pezizomycotina</taxon>
        <taxon>Dothideomycetes</taxon>
        <taxon>Pleosporomycetidae</taxon>
        <taxon>Pleosporales</taxon>
        <taxon>Massarineae</taxon>
        <taxon>Didymosphaeriaceae</taxon>
        <taxon>Bimuria</taxon>
    </lineage>
</organism>
<dbReference type="EMBL" id="ML976670">
    <property type="protein sequence ID" value="KAF1975571.1"/>
    <property type="molecule type" value="Genomic_DNA"/>
</dbReference>
<dbReference type="OrthoDB" id="206452at2759"/>
<dbReference type="Gene3D" id="1.10.357.40">
    <property type="entry name" value="YbiA-like"/>
    <property type="match status" value="1"/>
</dbReference>
<reference evidence="3" key="1">
    <citation type="journal article" date="2020" name="Stud. Mycol.">
        <title>101 Dothideomycetes genomes: a test case for predicting lifestyles and emergence of pathogens.</title>
        <authorList>
            <person name="Haridas S."/>
            <person name="Albert R."/>
            <person name="Binder M."/>
            <person name="Bloem J."/>
            <person name="Labutti K."/>
            <person name="Salamov A."/>
            <person name="Andreopoulos B."/>
            <person name="Baker S."/>
            <person name="Barry K."/>
            <person name="Bills G."/>
            <person name="Bluhm B."/>
            <person name="Cannon C."/>
            <person name="Castanera R."/>
            <person name="Culley D."/>
            <person name="Daum C."/>
            <person name="Ezra D."/>
            <person name="Gonzalez J."/>
            <person name="Henrissat B."/>
            <person name="Kuo A."/>
            <person name="Liang C."/>
            <person name="Lipzen A."/>
            <person name="Lutzoni F."/>
            <person name="Magnuson J."/>
            <person name="Mondo S."/>
            <person name="Nolan M."/>
            <person name="Ohm R."/>
            <person name="Pangilinan J."/>
            <person name="Park H.-J."/>
            <person name="Ramirez L."/>
            <person name="Alfaro M."/>
            <person name="Sun H."/>
            <person name="Tritt A."/>
            <person name="Yoshinaga Y."/>
            <person name="Zwiers L.-H."/>
            <person name="Turgeon B."/>
            <person name="Goodwin S."/>
            <person name="Spatafora J."/>
            <person name="Crous P."/>
            <person name="Grigoriev I."/>
        </authorList>
    </citation>
    <scope>NUCLEOTIDE SEQUENCE</scope>
    <source>
        <strain evidence="3">CBS 107.79</strain>
    </source>
</reference>
<keyword evidence="4" id="KW-1185">Reference proteome</keyword>
<dbReference type="CDD" id="cd15457">
    <property type="entry name" value="NADAR"/>
    <property type="match status" value="1"/>
</dbReference>
<evidence type="ECO:0000259" key="2">
    <source>
        <dbReference type="Pfam" id="PF08719"/>
    </source>
</evidence>
<evidence type="ECO:0000313" key="3">
    <source>
        <dbReference type="EMBL" id="KAF1975571.1"/>
    </source>
</evidence>
<dbReference type="InterPro" id="IPR012816">
    <property type="entry name" value="NADAR"/>
</dbReference>